<organism evidence="16 17">
    <name type="scientific">Syntrophomonas zehnderi OL-4</name>
    <dbReference type="NCBI Taxonomy" id="690567"/>
    <lineage>
        <taxon>Bacteria</taxon>
        <taxon>Bacillati</taxon>
        <taxon>Bacillota</taxon>
        <taxon>Clostridia</taxon>
        <taxon>Eubacteriales</taxon>
        <taxon>Syntrophomonadaceae</taxon>
        <taxon>Syntrophomonas</taxon>
    </lineage>
</organism>
<dbReference type="Gene3D" id="3.40.50.300">
    <property type="entry name" value="P-loop containing nucleotide triphosphate hydrolases"/>
    <property type="match status" value="1"/>
</dbReference>
<gene>
    <name evidence="16" type="ORF">1591</name>
</gene>
<comment type="function">
    <text evidence="12">Necessary for flagellar biosynthesis. May be involved in translocation of the flagellum.</text>
</comment>
<dbReference type="AlphaFoldDB" id="A0A0E4GBX0"/>
<keyword evidence="11" id="KW-1006">Bacterial flagellum protein export</keyword>
<evidence type="ECO:0000256" key="8">
    <source>
        <dbReference type="ARBA" id="ARBA00022927"/>
    </source>
</evidence>
<dbReference type="SUPFAM" id="SSF52540">
    <property type="entry name" value="P-loop containing nucleoside triphosphate hydrolases"/>
    <property type="match status" value="1"/>
</dbReference>
<dbReference type="InterPro" id="IPR000897">
    <property type="entry name" value="SRP54_GTPase_dom"/>
</dbReference>
<protein>
    <recommendedName>
        <fullName evidence="3 13">Flagellar biosynthesis protein FlhF</fullName>
    </recommendedName>
</protein>
<evidence type="ECO:0000256" key="12">
    <source>
        <dbReference type="ARBA" id="ARBA00025337"/>
    </source>
</evidence>
<dbReference type="CDD" id="cd17873">
    <property type="entry name" value="FlhF"/>
    <property type="match status" value="1"/>
</dbReference>
<dbReference type="STRING" id="690567.1591"/>
<dbReference type="PANTHER" id="PTHR43134">
    <property type="entry name" value="SIGNAL RECOGNITION PARTICLE RECEPTOR SUBUNIT ALPHA"/>
    <property type="match status" value="1"/>
</dbReference>
<dbReference type="InterPro" id="IPR027417">
    <property type="entry name" value="P-loop_NTPase"/>
</dbReference>
<evidence type="ECO:0000313" key="17">
    <source>
        <dbReference type="Proteomes" id="UP000045545"/>
    </source>
</evidence>
<feature type="domain" description="AAA+ ATPase" evidence="14">
    <location>
        <begin position="187"/>
        <end position="329"/>
    </location>
</feature>
<dbReference type="Proteomes" id="UP000045545">
    <property type="component" value="Unassembled WGS sequence"/>
</dbReference>
<keyword evidence="7" id="KW-1005">Bacterial flagellum biogenesis</keyword>
<dbReference type="SMART" id="SM00382">
    <property type="entry name" value="AAA"/>
    <property type="match status" value="1"/>
</dbReference>
<evidence type="ECO:0000313" key="16">
    <source>
        <dbReference type="EMBL" id="CFX65941.1"/>
    </source>
</evidence>
<dbReference type="EMBL" id="CGIH01000027">
    <property type="protein sequence ID" value="CFX65941.1"/>
    <property type="molecule type" value="Genomic_DNA"/>
</dbReference>
<dbReference type="Gene3D" id="1.20.120.1380">
    <property type="entry name" value="Flagellar FlhF biosynthesis protein, N domain"/>
    <property type="match status" value="1"/>
</dbReference>
<dbReference type="GO" id="GO:0005886">
    <property type="term" value="C:plasma membrane"/>
    <property type="evidence" value="ECO:0007669"/>
    <property type="project" value="UniProtKB-SubCell"/>
</dbReference>
<evidence type="ECO:0000256" key="6">
    <source>
        <dbReference type="ARBA" id="ARBA00022741"/>
    </source>
</evidence>
<evidence type="ECO:0000256" key="3">
    <source>
        <dbReference type="ARBA" id="ARBA00014919"/>
    </source>
</evidence>
<accession>A0A0E4GBX0</accession>
<evidence type="ECO:0000256" key="7">
    <source>
        <dbReference type="ARBA" id="ARBA00022795"/>
    </source>
</evidence>
<dbReference type="Pfam" id="PF00448">
    <property type="entry name" value="SRP54"/>
    <property type="match status" value="1"/>
</dbReference>
<dbReference type="GO" id="GO:0006614">
    <property type="term" value="P:SRP-dependent cotranslational protein targeting to membrane"/>
    <property type="evidence" value="ECO:0007669"/>
    <property type="project" value="UniProtKB-UniRule"/>
</dbReference>
<feature type="domain" description="SRP54-type proteins GTP-binding" evidence="15">
    <location>
        <begin position="188"/>
        <end position="379"/>
    </location>
</feature>
<dbReference type="InterPro" id="IPR003593">
    <property type="entry name" value="AAA+_ATPase"/>
</dbReference>
<keyword evidence="17" id="KW-1185">Reference proteome</keyword>
<keyword evidence="10" id="KW-0472">Membrane</keyword>
<comment type="subcellular location">
    <subcellularLocation>
        <location evidence="1">Cell membrane</location>
        <topology evidence="1">Peripheral membrane protein</topology>
        <orientation evidence="1">Cytoplasmic side</orientation>
    </subcellularLocation>
</comment>
<dbReference type="FunFam" id="3.40.50.300:FF:000695">
    <property type="entry name" value="Flagellar biosynthesis regulator FlhF"/>
    <property type="match status" value="1"/>
</dbReference>
<dbReference type="InterPro" id="IPR047040">
    <property type="entry name" value="FlhF__GTPase_dom"/>
</dbReference>
<sequence length="384" mass="43354">MRVKKYLADDFQTAILKAKNEMGRDAIILNSRQINKKGFMGLFKKSQVEITVALDDDLRLESDNLRRTAPVFPTNNQKSFAVGEVSPQENQLLLEMSRVQELMADIKNKMYEVEMLKGFNESVQDFYNLLLKNQVDKDIALKIAHSVETRLPGEKCADSNWVRDVCLHTLQDYINEVKPIKADGTKRPQIIVMVGPTGVGKTTTIAKLAANFTFVEFQKVAFITLDTYRVSAADQLRTFAEIIGIPIKVVFSPADLDEAIKGFKDCDLIFIDTAGRSPYNQEQMHELAQFLDVAQPDETILVLSVNTESNDLINIYERFSRVNIDKLIFTKFDETICYGQLLNVFNKIDKPVAYITNGQSVPEDIVVPDAQHIAGMMLGKDEVI</sequence>
<evidence type="ECO:0000256" key="2">
    <source>
        <dbReference type="ARBA" id="ARBA00008531"/>
    </source>
</evidence>
<evidence type="ECO:0000259" key="15">
    <source>
        <dbReference type="SMART" id="SM00962"/>
    </source>
</evidence>
<dbReference type="GO" id="GO:0003924">
    <property type="term" value="F:GTPase activity"/>
    <property type="evidence" value="ECO:0007669"/>
    <property type="project" value="UniProtKB-UniRule"/>
</dbReference>
<keyword evidence="4" id="KW-0813">Transport</keyword>
<keyword evidence="6" id="KW-0547">Nucleotide-binding</keyword>
<evidence type="ECO:0000256" key="1">
    <source>
        <dbReference type="ARBA" id="ARBA00004413"/>
    </source>
</evidence>
<reference evidence="16 17" key="1">
    <citation type="submission" date="2015-03" db="EMBL/GenBank/DDBJ databases">
        <authorList>
            <person name="Murphy D."/>
        </authorList>
    </citation>
    <scope>NUCLEOTIDE SEQUENCE [LARGE SCALE GENOMIC DNA]</scope>
    <source>
        <strain evidence="16 17">OL-4</strain>
    </source>
</reference>
<evidence type="ECO:0000256" key="13">
    <source>
        <dbReference type="NCBIfam" id="TIGR03499"/>
    </source>
</evidence>
<dbReference type="GO" id="GO:0044781">
    <property type="term" value="P:bacterial-type flagellum organization"/>
    <property type="evidence" value="ECO:0007669"/>
    <property type="project" value="UniProtKB-UniRule"/>
</dbReference>
<keyword evidence="9" id="KW-0342">GTP-binding</keyword>
<evidence type="ECO:0000256" key="11">
    <source>
        <dbReference type="ARBA" id="ARBA00023225"/>
    </source>
</evidence>
<proteinExistence type="inferred from homology"/>
<evidence type="ECO:0000256" key="9">
    <source>
        <dbReference type="ARBA" id="ARBA00023134"/>
    </source>
</evidence>
<dbReference type="OrthoDB" id="9778554at2"/>
<evidence type="ECO:0000259" key="14">
    <source>
        <dbReference type="SMART" id="SM00382"/>
    </source>
</evidence>
<dbReference type="RefSeq" id="WP_046497415.1">
    <property type="nucleotide sequence ID" value="NZ_CGIH01000027.1"/>
</dbReference>
<evidence type="ECO:0000256" key="4">
    <source>
        <dbReference type="ARBA" id="ARBA00022448"/>
    </source>
</evidence>
<dbReference type="GO" id="GO:0015031">
    <property type="term" value="P:protein transport"/>
    <property type="evidence" value="ECO:0007669"/>
    <property type="project" value="UniProtKB-KW"/>
</dbReference>
<name>A0A0E4GBX0_9FIRM</name>
<dbReference type="GO" id="GO:0005047">
    <property type="term" value="F:signal recognition particle binding"/>
    <property type="evidence" value="ECO:0007669"/>
    <property type="project" value="TreeGrafter"/>
</dbReference>
<keyword evidence="8" id="KW-0653">Protein transport</keyword>
<evidence type="ECO:0000256" key="5">
    <source>
        <dbReference type="ARBA" id="ARBA00022475"/>
    </source>
</evidence>
<dbReference type="InterPro" id="IPR020006">
    <property type="entry name" value="FlhF"/>
</dbReference>
<keyword evidence="5" id="KW-1003">Cell membrane</keyword>
<dbReference type="SMART" id="SM00962">
    <property type="entry name" value="SRP54"/>
    <property type="match status" value="1"/>
</dbReference>
<dbReference type="NCBIfam" id="TIGR03499">
    <property type="entry name" value="FlhF"/>
    <property type="match status" value="1"/>
</dbReference>
<dbReference type="PANTHER" id="PTHR43134:SF3">
    <property type="entry name" value="FLAGELLAR BIOSYNTHESIS PROTEIN FLHF"/>
    <property type="match status" value="1"/>
</dbReference>
<comment type="similarity">
    <text evidence="2">Belongs to the GTP-binding SRP family.</text>
</comment>
<dbReference type="GO" id="GO:0005525">
    <property type="term" value="F:GTP binding"/>
    <property type="evidence" value="ECO:0007669"/>
    <property type="project" value="UniProtKB-UniRule"/>
</dbReference>
<evidence type="ECO:0000256" key="10">
    <source>
        <dbReference type="ARBA" id="ARBA00023136"/>
    </source>
</evidence>